<dbReference type="AlphaFoldDB" id="A0A9X2JRJ5"/>
<sequence>MTATNFHRLINFALVVTVFATISLALVAIALPAFDEHLLTTWQIELANSGTSYHDVLPAGKWGIERNQGTLYIQTSGFGFAISRALTILLIGGLISYSLFGLRLFVSDLRTDRPFKASTPKLLKKVGTSFIALAVLFYIEVIARFYLFMPNATDIADFYVTHIKVSPPNTPVFSILPSFYWGLVIAGLFLLAISKAFALGLSLQTENDEII</sequence>
<proteinExistence type="predicted"/>
<dbReference type="RefSeq" id="WP_253618332.1">
    <property type="nucleotide sequence ID" value="NZ_JAMZDE010000005.1"/>
</dbReference>
<protein>
    <submittedName>
        <fullName evidence="2">DUF2975 domain-containing protein</fullName>
    </submittedName>
</protein>
<keyword evidence="1" id="KW-0812">Transmembrane</keyword>
<dbReference type="Proteomes" id="UP001139474">
    <property type="component" value="Unassembled WGS sequence"/>
</dbReference>
<organism evidence="2 3">
    <name type="scientific">Idiomarina rhizosphaerae</name>
    <dbReference type="NCBI Taxonomy" id="2961572"/>
    <lineage>
        <taxon>Bacteria</taxon>
        <taxon>Pseudomonadati</taxon>
        <taxon>Pseudomonadota</taxon>
        <taxon>Gammaproteobacteria</taxon>
        <taxon>Alteromonadales</taxon>
        <taxon>Idiomarinaceae</taxon>
        <taxon>Idiomarina</taxon>
    </lineage>
</organism>
<keyword evidence="1" id="KW-1133">Transmembrane helix</keyword>
<keyword evidence="3" id="KW-1185">Reference proteome</keyword>
<evidence type="ECO:0000256" key="1">
    <source>
        <dbReference type="SAM" id="Phobius"/>
    </source>
</evidence>
<gene>
    <name evidence="2" type="ORF">NJR55_04815</name>
</gene>
<feature type="transmembrane region" description="Helical" evidence="1">
    <location>
        <begin position="179"/>
        <end position="203"/>
    </location>
</feature>
<accession>A0A9X2JRJ5</accession>
<evidence type="ECO:0000313" key="3">
    <source>
        <dbReference type="Proteomes" id="UP001139474"/>
    </source>
</evidence>
<feature type="transmembrane region" description="Helical" evidence="1">
    <location>
        <begin position="126"/>
        <end position="147"/>
    </location>
</feature>
<dbReference type="EMBL" id="JAMZDE010000005">
    <property type="protein sequence ID" value="MCP1338908.1"/>
    <property type="molecule type" value="Genomic_DNA"/>
</dbReference>
<evidence type="ECO:0000313" key="2">
    <source>
        <dbReference type="EMBL" id="MCP1338908.1"/>
    </source>
</evidence>
<reference evidence="2" key="1">
    <citation type="submission" date="2022-06" db="EMBL/GenBank/DDBJ databases">
        <title>Idiomarina rhizosphaerae M1R2S28.</title>
        <authorList>
            <person name="Sun J.-Q."/>
            <person name="Li L.-F."/>
        </authorList>
    </citation>
    <scope>NUCLEOTIDE SEQUENCE</scope>
    <source>
        <strain evidence="2">M1R2S28</strain>
    </source>
</reference>
<feature type="transmembrane region" description="Helical" evidence="1">
    <location>
        <begin position="12"/>
        <end position="34"/>
    </location>
</feature>
<feature type="transmembrane region" description="Helical" evidence="1">
    <location>
        <begin position="85"/>
        <end position="106"/>
    </location>
</feature>
<comment type="caution">
    <text evidence="2">The sequence shown here is derived from an EMBL/GenBank/DDBJ whole genome shotgun (WGS) entry which is preliminary data.</text>
</comment>
<name>A0A9X2JRJ5_9GAMM</name>
<keyword evidence="1" id="KW-0472">Membrane</keyword>